<dbReference type="RefSeq" id="WP_283752821.1">
    <property type="nucleotide sequence ID" value="NZ_JAQOSP010000041.1"/>
</dbReference>
<feature type="domain" description="FecR protein" evidence="1">
    <location>
        <begin position="194"/>
        <end position="235"/>
    </location>
</feature>
<keyword evidence="3" id="KW-1185">Reference proteome</keyword>
<evidence type="ECO:0000313" key="2">
    <source>
        <dbReference type="EMBL" id="MDJ1169061.1"/>
    </source>
</evidence>
<dbReference type="Gene3D" id="2.60.120.1440">
    <property type="match status" value="1"/>
</dbReference>
<dbReference type="Proteomes" id="UP001235303">
    <property type="component" value="Unassembled WGS sequence"/>
</dbReference>
<accession>A0ABT7AQ95</accession>
<comment type="caution">
    <text evidence="2">The sequence shown here is derived from an EMBL/GenBank/DDBJ whole genome shotgun (WGS) entry which is preliminary data.</text>
</comment>
<dbReference type="PANTHER" id="PTHR38731">
    <property type="entry name" value="LIPL45-RELATED LIPOPROTEIN-RELATED"/>
    <property type="match status" value="1"/>
</dbReference>
<dbReference type="EMBL" id="JAQOSP010000041">
    <property type="protein sequence ID" value="MDJ1169061.1"/>
    <property type="molecule type" value="Genomic_DNA"/>
</dbReference>
<evidence type="ECO:0000313" key="3">
    <source>
        <dbReference type="Proteomes" id="UP001235303"/>
    </source>
</evidence>
<reference evidence="2 3" key="1">
    <citation type="submission" date="2023-01" db="EMBL/GenBank/DDBJ databases">
        <title>Novel diversity within Roseofilum (Cyanobacteria; Desertifilaceae) from marine benthic mats with descriptions of four novel species.</title>
        <authorList>
            <person name="Wang Y."/>
            <person name="Berthold D.E."/>
            <person name="Hu J."/>
            <person name="Lefler F.W."/>
            <person name="Laughinghouse H.D. IV."/>
        </authorList>
    </citation>
    <scope>NUCLEOTIDE SEQUENCE [LARGE SCALE GENOMIC DNA]</scope>
    <source>
        <strain evidence="2 3">BLCC-M154</strain>
    </source>
</reference>
<organism evidence="2 3">
    <name type="scientific">Roseofilum acuticapitatum BLCC-M154</name>
    <dbReference type="NCBI Taxonomy" id="3022444"/>
    <lineage>
        <taxon>Bacteria</taxon>
        <taxon>Bacillati</taxon>
        <taxon>Cyanobacteriota</taxon>
        <taxon>Cyanophyceae</taxon>
        <taxon>Desertifilales</taxon>
        <taxon>Desertifilaceae</taxon>
        <taxon>Roseofilum</taxon>
        <taxon>Roseofilum acuticapitatum</taxon>
    </lineage>
</organism>
<dbReference type="InterPro" id="IPR006860">
    <property type="entry name" value="FecR"/>
</dbReference>
<sequence length="343" mass="37624">MKLFDSYIPQMFPTLFRVGLFLSLLSSSFWTQHSSASSAEPPDSVSVTLHPEATVEYNQDLPGIGESLSLQVAQAPRVRSVTVEEINGTVLFNGRPARVGDRLLNAEDEIITGKHSTARLRIDNQIGLVELAPQTTFQVDTLEGGNRPITGFYIAIGRARFSISAWVSNPERLLGQTEEQITGLKSLDIAQSNSTEEAPVRVRTPAGVAGVRGTSFGVNVGPDGKTSISTIKGQVGVFSQGREQLVNRGYYSVINPDRPPTLEEITPSLSELRVRRISRVGSGALIVAQANPMDIVYVNNWEVPTDAQGKFRVRVRSGDRVRIVLRGPSVRERRYILNVDLRD</sequence>
<protein>
    <submittedName>
        <fullName evidence="2">FecR domain-containing protein</fullName>
    </submittedName>
</protein>
<evidence type="ECO:0000259" key="1">
    <source>
        <dbReference type="Pfam" id="PF04773"/>
    </source>
</evidence>
<dbReference type="Pfam" id="PF04773">
    <property type="entry name" value="FecR"/>
    <property type="match status" value="1"/>
</dbReference>
<gene>
    <name evidence="2" type="ORF">PMG71_06445</name>
</gene>
<name>A0ABT7AQ95_9CYAN</name>
<proteinExistence type="predicted"/>